<evidence type="ECO:0000256" key="2">
    <source>
        <dbReference type="SAM" id="Phobius"/>
    </source>
</evidence>
<dbReference type="EMBL" id="JASCQO010000004">
    <property type="protein sequence ID" value="MDI5932204.1"/>
    <property type="molecule type" value="Genomic_DNA"/>
</dbReference>
<feature type="transmembrane region" description="Helical" evidence="2">
    <location>
        <begin position="12"/>
        <end position="37"/>
    </location>
</feature>
<keyword evidence="2" id="KW-0472">Membrane</keyword>
<name>A0ABT6VDY4_9GAMM</name>
<sequence length="102" mass="11077">MSARALQPLMPFAFGLLVVAPDLLAGVLVLLTILWLVSRKYDSQVILTNQGDTPCRDDHSGHEGEIVAMGDAPYAHDDHNRRASTSRLGQQQAVRKPSGVLT</sequence>
<protein>
    <submittedName>
        <fullName evidence="3">Uncharacterized protein</fullName>
    </submittedName>
</protein>
<gene>
    <name evidence="3" type="ORF">QLQ84_00195</name>
</gene>
<organism evidence="3 4">
    <name type="scientific">Halomonas kalidii</name>
    <dbReference type="NCBI Taxonomy" id="3043293"/>
    <lineage>
        <taxon>Bacteria</taxon>
        <taxon>Pseudomonadati</taxon>
        <taxon>Pseudomonadota</taxon>
        <taxon>Gammaproteobacteria</taxon>
        <taxon>Oceanospirillales</taxon>
        <taxon>Halomonadaceae</taxon>
        <taxon>Halomonas</taxon>
    </lineage>
</organism>
<accession>A0ABT6VDY4</accession>
<feature type="compositionally biased region" description="Polar residues" evidence="1">
    <location>
        <begin position="83"/>
        <end position="93"/>
    </location>
</feature>
<feature type="region of interest" description="Disordered" evidence="1">
    <location>
        <begin position="72"/>
        <end position="102"/>
    </location>
</feature>
<keyword evidence="4" id="KW-1185">Reference proteome</keyword>
<evidence type="ECO:0000256" key="1">
    <source>
        <dbReference type="SAM" id="MobiDB-lite"/>
    </source>
</evidence>
<comment type="caution">
    <text evidence="3">The sequence shown here is derived from an EMBL/GenBank/DDBJ whole genome shotgun (WGS) entry which is preliminary data.</text>
</comment>
<keyword evidence="2" id="KW-0812">Transmembrane</keyword>
<evidence type="ECO:0000313" key="3">
    <source>
        <dbReference type="EMBL" id="MDI5932204.1"/>
    </source>
</evidence>
<proteinExistence type="predicted"/>
<keyword evidence="2" id="KW-1133">Transmembrane helix</keyword>
<reference evidence="3 4" key="1">
    <citation type="submission" date="2023-04" db="EMBL/GenBank/DDBJ databases">
        <title>Halomonas strains isolated from rhizosphere soil.</title>
        <authorList>
            <person name="Xu L."/>
            <person name="Sun J.-Q."/>
        </authorList>
    </citation>
    <scope>NUCLEOTIDE SEQUENCE [LARGE SCALE GENOMIC DNA]</scope>
    <source>
        <strain evidence="3 4">LN1S58</strain>
    </source>
</reference>
<evidence type="ECO:0000313" key="4">
    <source>
        <dbReference type="Proteomes" id="UP001244242"/>
    </source>
</evidence>
<dbReference type="RefSeq" id="WP_282719731.1">
    <property type="nucleotide sequence ID" value="NZ_JASCQO010000004.1"/>
</dbReference>
<dbReference type="Proteomes" id="UP001244242">
    <property type="component" value="Unassembled WGS sequence"/>
</dbReference>